<feature type="coiled-coil region" evidence="1">
    <location>
        <begin position="374"/>
        <end position="422"/>
    </location>
</feature>
<name>A0A4R0NMT1_9SPHI</name>
<organism evidence="2 3">
    <name type="scientific">Pedobacter psychroterrae</name>
    <dbReference type="NCBI Taxonomy" id="2530453"/>
    <lineage>
        <taxon>Bacteria</taxon>
        <taxon>Pseudomonadati</taxon>
        <taxon>Bacteroidota</taxon>
        <taxon>Sphingobacteriia</taxon>
        <taxon>Sphingobacteriales</taxon>
        <taxon>Sphingobacteriaceae</taxon>
        <taxon>Pedobacter</taxon>
    </lineage>
</organism>
<dbReference type="OrthoDB" id="7029750at2"/>
<evidence type="ECO:0000256" key="1">
    <source>
        <dbReference type="SAM" id="Coils"/>
    </source>
</evidence>
<dbReference type="SUPFAM" id="SSF52540">
    <property type="entry name" value="P-loop containing nucleoside triphosphate hydrolases"/>
    <property type="match status" value="1"/>
</dbReference>
<dbReference type="PANTHER" id="PTHR32114:SF2">
    <property type="entry name" value="ABC TRANSPORTER ABCH.3"/>
    <property type="match status" value="1"/>
</dbReference>
<reference evidence="2 3" key="1">
    <citation type="submission" date="2019-02" db="EMBL/GenBank/DDBJ databases">
        <title>Pedobacter sp. RP-1-14 sp. nov., isolated from Arctic soil.</title>
        <authorList>
            <person name="Dahal R.H."/>
        </authorList>
    </citation>
    <scope>NUCLEOTIDE SEQUENCE [LARGE SCALE GENOMIC DNA]</scope>
    <source>
        <strain evidence="2 3">RP-1-14</strain>
    </source>
</reference>
<sequence>MKFDKLKLQNFSSYYGDAPTFDFRVEKEKPIVVLIGDTGFGKTSIFDALNWALYGQEYEEELPKLRRGRHIIDYVNEKALKEAAEKGVSVCMLCTLDFSHNMRKYYITQSLTVKPKKKGAELIVEETGRTTKLCEYTPSGDVDVIPYSKTFLDDILPGNVKGYFLFDGDRIYNLASPGSSAEVRDAIYKVVDLEIVKKAEEHLKEIAAEYSREARKLSHGELAVVEERHLEETKIQEDCKRTIQTNQNEKRALDDQIKALEAKLVNLPESEKLQNEKNIRGEGLETILVEQQKIKLLIKDIIPKAAYKLSTEPVENLIGIINDKRKKGEIPKHISETLINDLLNMGRCICDTEFEENSKIHNALQERLLSEKGKSQQEQEVLELLYNLQTLQQTIITANQELSEYEDNLIEQENKEKKERLRIAEIDKELKTLPQENIKLITEQLSIRRDKRDECIRKDQETKDSLKICEDKLKEIDKQRKELGKKEKEVAVLQQKNELAQQASLEIERLYNDFAEDSRKEVEKFTIEEFRKFVFSSSGYHVGLSKEYDLQVLDSNGNPALQRLSMGQSQCLSLAFILAISKVSQKHPPLVIDMPFSRLSKHVDAAVATRLPHLAEQVILFLIPDKEWNDVTQEHLGNYCSHIYELDFDPNERITNWTKIN</sequence>
<dbReference type="EMBL" id="SJSL01000002">
    <property type="protein sequence ID" value="TCD01228.1"/>
    <property type="molecule type" value="Genomic_DNA"/>
</dbReference>
<dbReference type="Proteomes" id="UP000293347">
    <property type="component" value="Unassembled WGS sequence"/>
</dbReference>
<comment type="caution">
    <text evidence="2">The sequence shown here is derived from an EMBL/GenBank/DDBJ whole genome shotgun (WGS) entry which is preliminary data.</text>
</comment>
<dbReference type="InterPro" id="IPR027417">
    <property type="entry name" value="P-loop_NTPase"/>
</dbReference>
<dbReference type="AlphaFoldDB" id="A0A4R0NMT1"/>
<evidence type="ECO:0000313" key="2">
    <source>
        <dbReference type="EMBL" id="TCD01228.1"/>
    </source>
</evidence>
<dbReference type="RefSeq" id="WP_131595920.1">
    <property type="nucleotide sequence ID" value="NZ_SJSL01000002.1"/>
</dbReference>
<gene>
    <name evidence="2" type="ORF">EZ437_10755</name>
</gene>
<dbReference type="PANTHER" id="PTHR32114">
    <property type="entry name" value="ABC TRANSPORTER ABCH.3"/>
    <property type="match status" value="1"/>
</dbReference>
<proteinExistence type="predicted"/>
<dbReference type="Gene3D" id="3.40.50.300">
    <property type="entry name" value="P-loop containing nucleotide triphosphate hydrolases"/>
    <property type="match status" value="2"/>
</dbReference>
<protein>
    <recommendedName>
        <fullName evidence="4">DNA sulfur modification protein DndD</fullName>
    </recommendedName>
</protein>
<keyword evidence="1" id="KW-0175">Coiled coil</keyword>
<feature type="coiled-coil region" evidence="1">
    <location>
        <begin position="466"/>
        <end position="513"/>
    </location>
</feature>
<keyword evidence="3" id="KW-1185">Reference proteome</keyword>
<evidence type="ECO:0008006" key="4">
    <source>
        <dbReference type="Google" id="ProtNLM"/>
    </source>
</evidence>
<evidence type="ECO:0000313" key="3">
    <source>
        <dbReference type="Proteomes" id="UP000293347"/>
    </source>
</evidence>
<accession>A0A4R0NMT1</accession>